<evidence type="ECO:0000313" key="2">
    <source>
        <dbReference type="EMBL" id="KKM95265.1"/>
    </source>
</evidence>
<feature type="region of interest" description="Disordered" evidence="1">
    <location>
        <begin position="228"/>
        <end position="267"/>
    </location>
</feature>
<protein>
    <submittedName>
        <fullName evidence="2">Uncharacterized protein</fullName>
    </submittedName>
</protein>
<organism evidence="2">
    <name type="scientific">marine sediment metagenome</name>
    <dbReference type="NCBI Taxonomy" id="412755"/>
    <lineage>
        <taxon>unclassified sequences</taxon>
        <taxon>metagenomes</taxon>
        <taxon>ecological metagenomes</taxon>
    </lineage>
</organism>
<gene>
    <name evidence="2" type="ORF">LCGC14_1190010</name>
</gene>
<sequence length="267" mass="29179">VFSLLERADISQDVVFDLTFEGLQTNELALENRRFRKALRAGGVWTHNEKAELKIINPALGTSDAKIAVEILLKQIQAGTGLSGLFYGDSQDLTRASASELSVPVAKKIEQRQSFFRRMLRKILNFQIERSAAAGKLDGVEDLTYFIEMPPVFLRDLKTVSDAMESLGRALQTGVAEGWIDNGQAGQIYRKALLQLGIGDRPRTQTKEDSEPSRSEIEAMDIVQRAHGELIAGKSNGDGNGQTDGADRPGNANRAGLRTGAEAPKKP</sequence>
<dbReference type="EMBL" id="LAZR01006030">
    <property type="protein sequence ID" value="KKM95265.1"/>
    <property type="molecule type" value="Genomic_DNA"/>
</dbReference>
<evidence type="ECO:0000256" key="1">
    <source>
        <dbReference type="SAM" id="MobiDB-lite"/>
    </source>
</evidence>
<name>A0A0F9P2H2_9ZZZZ</name>
<proteinExistence type="predicted"/>
<accession>A0A0F9P2H2</accession>
<reference evidence="2" key="1">
    <citation type="journal article" date="2015" name="Nature">
        <title>Complex archaea that bridge the gap between prokaryotes and eukaryotes.</title>
        <authorList>
            <person name="Spang A."/>
            <person name="Saw J.H."/>
            <person name="Jorgensen S.L."/>
            <person name="Zaremba-Niedzwiedzka K."/>
            <person name="Martijn J."/>
            <person name="Lind A.E."/>
            <person name="van Eijk R."/>
            <person name="Schleper C."/>
            <person name="Guy L."/>
            <person name="Ettema T.J."/>
        </authorList>
    </citation>
    <scope>NUCLEOTIDE SEQUENCE</scope>
</reference>
<dbReference type="AlphaFoldDB" id="A0A0F9P2H2"/>
<comment type="caution">
    <text evidence="2">The sequence shown here is derived from an EMBL/GenBank/DDBJ whole genome shotgun (WGS) entry which is preliminary data.</text>
</comment>
<feature type="non-terminal residue" evidence="2">
    <location>
        <position position="1"/>
    </location>
</feature>